<dbReference type="Proteomes" id="UP000620262">
    <property type="component" value="Unassembled WGS sequence"/>
</dbReference>
<keyword evidence="2" id="KW-1185">Reference proteome</keyword>
<protein>
    <recommendedName>
        <fullName evidence="3">Polysaccharide deacetylase</fullName>
    </recommendedName>
</protein>
<sequence>MIDSSIREPLYRELERWRDAGRVARLWLRDDDAIEPTAALERLLAETKNYGIPVTLAVIPALTGAPLAQRLADEAHVSVAVHGWAHHNHAGPDDKKQELGGSRLEETILGELFEGFLKLKDLYPARFLTMLVPPWNRIDKGLIPKLPALGFESLSTYGRVKGEGPLAIVNSHVDLMDWHGTRGGRPMADLIGELVGELRDRFEGSSEPIGVLGHHLVHDAAAWDFLAELFEATAGHPAVEWVSAAALVKDQTSTT</sequence>
<reference evidence="1 2" key="1">
    <citation type="submission" date="2020-10" db="EMBL/GenBank/DDBJ databases">
        <title>Sequencing the genomes of 1000 actinobacteria strains.</title>
        <authorList>
            <person name="Klenk H.-P."/>
        </authorList>
    </citation>
    <scope>NUCLEOTIDE SEQUENCE [LARGE SCALE GENOMIC DNA]</scope>
    <source>
        <strain evidence="1 2">DSM 7307</strain>
    </source>
</reference>
<dbReference type="SUPFAM" id="SSF88713">
    <property type="entry name" value="Glycoside hydrolase/deacetylase"/>
    <property type="match status" value="1"/>
</dbReference>
<accession>A0ABR9J0X4</accession>
<dbReference type="EMBL" id="JADBEC010000002">
    <property type="protein sequence ID" value="MBE1509146.1"/>
    <property type="molecule type" value="Genomic_DNA"/>
</dbReference>
<gene>
    <name evidence="1" type="ORF">H4W29_006391</name>
</gene>
<evidence type="ECO:0008006" key="3">
    <source>
        <dbReference type="Google" id="ProtNLM"/>
    </source>
</evidence>
<dbReference type="RefSeq" id="WP_192732645.1">
    <property type="nucleotide sequence ID" value="NZ_BAAAVL010000004.1"/>
</dbReference>
<dbReference type="Gene3D" id="3.20.20.370">
    <property type="entry name" value="Glycoside hydrolase/deacetylase"/>
    <property type="match status" value="1"/>
</dbReference>
<dbReference type="InterPro" id="IPR049591">
    <property type="entry name" value="CE4_u4-like"/>
</dbReference>
<dbReference type="CDD" id="cd10928">
    <property type="entry name" value="CE4_u4"/>
    <property type="match status" value="1"/>
</dbReference>
<evidence type="ECO:0000313" key="2">
    <source>
        <dbReference type="Proteomes" id="UP000620262"/>
    </source>
</evidence>
<evidence type="ECO:0000313" key="1">
    <source>
        <dbReference type="EMBL" id="MBE1509146.1"/>
    </source>
</evidence>
<dbReference type="InterPro" id="IPR011330">
    <property type="entry name" value="Glyco_hydro/deAcase_b/a-brl"/>
</dbReference>
<comment type="caution">
    <text evidence="1">The sequence shown here is derived from an EMBL/GenBank/DDBJ whole genome shotgun (WGS) entry which is preliminary data.</text>
</comment>
<proteinExistence type="predicted"/>
<name>A0ABR9J0X4_RHIVS</name>
<organism evidence="1 2">
    <name type="scientific">Rhizobium viscosum</name>
    <name type="common">Arthrobacter viscosus</name>
    <dbReference type="NCBI Taxonomy" id="1673"/>
    <lineage>
        <taxon>Bacteria</taxon>
        <taxon>Pseudomonadati</taxon>
        <taxon>Pseudomonadota</taxon>
        <taxon>Alphaproteobacteria</taxon>
        <taxon>Hyphomicrobiales</taxon>
        <taxon>Rhizobiaceae</taxon>
        <taxon>Rhizobium/Agrobacterium group</taxon>
        <taxon>Rhizobium</taxon>
    </lineage>
</organism>